<keyword evidence="2 5" id="KW-0812">Transmembrane</keyword>
<gene>
    <name evidence="6" type="ORF">DES41_11274</name>
</gene>
<evidence type="ECO:0000256" key="2">
    <source>
        <dbReference type="ARBA" id="ARBA00022692"/>
    </source>
</evidence>
<dbReference type="GO" id="GO:0008233">
    <property type="term" value="F:peptidase activity"/>
    <property type="evidence" value="ECO:0007669"/>
    <property type="project" value="UniProtKB-KW"/>
</dbReference>
<keyword evidence="6" id="KW-0378">Hydrolase</keyword>
<comment type="caution">
    <text evidence="6">The sequence shown here is derived from an EMBL/GenBank/DDBJ whole genome shotgun (WGS) entry which is preliminary data.</text>
</comment>
<dbReference type="EMBL" id="QPJK01000012">
    <property type="protein sequence ID" value="RCW65623.1"/>
    <property type="molecule type" value="Genomic_DNA"/>
</dbReference>
<evidence type="ECO:0000256" key="3">
    <source>
        <dbReference type="ARBA" id="ARBA00022989"/>
    </source>
</evidence>
<reference evidence="6 7" key="1">
    <citation type="submission" date="2018-07" db="EMBL/GenBank/DDBJ databases">
        <title>Genomic Encyclopedia of Type Strains, Phase IV (KMG-IV): sequencing the most valuable type-strain genomes for metagenomic binning, comparative biology and taxonomic classification.</title>
        <authorList>
            <person name="Goeker M."/>
        </authorList>
    </citation>
    <scope>NUCLEOTIDE SEQUENCE [LARGE SCALE GENOMIC DNA]</scope>
    <source>
        <strain evidence="6 7">DSM 21634</strain>
    </source>
</reference>
<sequence>MNRNDDWSWPTLCLLLAAGSLLARWLGNPLEWEWWPDFAGDAMTWWAAALVHRSTAHWLANLLALAAVAVLGLALQVPRAQAWALFAAWPLSTLGLLLFPQIERYAGLSGALHAAVAVLVVHCAFTRGHQAWAGLLGAGLAAKLLAEGAWSRPLVFEPEWGFAVATGAHLTGALAGLLCALAAYGLSRMWRMRATRAVVE</sequence>
<keyword evidence="7" id="KW-1185">Reference proteome</keyword>
<keyword evidence="6" id="KW-0645">Protease</keyword>
<dbReference type="Proteomes" id="UP000252884">
    <property type="component" value="Unassembled WGS sequence"/>
</dbReference>
<feature type="transmembrane region" description="Helical" evidence="5">
    <location>
        <begin position="162"/>
        <end position="186"/>
    </location>
</feature>
<comment type="subcellular location">
    <subcellularLocation>
        <location evidence="1">Membrane</location>
        <topology evidence="1">Multi-pass membrane protein</topology>
    </subcellularLocation>
</comment>
<dbReference type="OrthoDB" id="9152313at2"/>
<protein>
    <submittedName>
        <fullName evidence="6">Rhomboid family GlyGly-CTERM serine protease</fullName>
    </submittedName>
</protein>
<evidence type="ECO:0000313" key="6">
    <source>
        <dbReference type="EMBL" id="RCW65623.1"/>
    </source>
</evidence>
<evidence type="ECO:0000256" key="4">
    <source>
        <dbReference type="ARBA" id="ARBA00023136"/>
    </source>
</evidence>
<dbReference type="InterPro" id="IPR035952">
    <property type="entry name" value="Rhomboid-like_sf"/>
</dbReference>
<feature type="transmembrane region" description="Helical" evidence="5">
    <location>
        <begin position="82"/>
        <end position="99"/>
    </location>
</feature>
<feature type="transmembrane region" description="Helical" evidence="5">
    <location>
        <begin position="132"/>
        <end position="150"/>
    </location>
</feature>
<evidence type="ECO:0000256" key="1">
    <source>
        <dbReference type="ARBA" id="ARBA00004141"/>
    </source>
</evidence>
<accession>A0A368XCD3</accession>
<keyword evidence="4 5" id="KW-0472">Membrane</keyword>
<feature type="transmembrane region" description="Helical" evidence="5">
    <location>
        <begin position="105"/>
        <end position="125"/>
    </location>
</feature>
<evidence type="ECO:0000313" key="7">
    <source>
        <dbReference type="Proteomes" id="UP000252884"/>
    </source>
</evidence>
<evidence type="ECO:0000256" key="5">
    <source>
        <dbReference type="SAM" id="Phobius"/>
    </source>
</evidence>
<feature type="transmembrane region" description="Helical" evidence="5">
    <location>
        <begin position="55"/>
        <end position="75"/>
    </location>
</feature>
<dbReference type="SUPFAM" id="SSF144091">
    <property type="entry name" value="Rhomboid-like"/>
    <property type="match status" value="1"/>
</dbReference>
<dbReference type="GO" id="GO:0016020">
    <property type="term" value="C:membrane"/>
    <property type="evidence" value="ECO:0007669"/>
    <property type="project" value="UniProtKB-SubCell"/>
</dbReference>
<dbReference type="AlphaFoldDB" id="A0A368XCD3"/>
<dbReference type="Gene3D" id="1.20.1540.10">
    <property type="entry name" value="Rhomboid-like"/>
    <property type="match status" value="1"/>
</dbReference>
<dbReference type="RefSeq" id="WP_114471722.1">
    <property type="nucleotide sequence ID" value="NZ_QPJK01000012.1"/>
</dbReference>
<keyword evidence="3 5" id="KW-1133">Transmembrane helix</keyword>
<dbReference type="GO" id="GO:0006508">
    <property type="term" value="P:proteolysis"/>
    <property type="evidence" value="ECO:0007669"/>
    <property type="project" value="UniProtKB-KW"/>
</dbReference>
<name>A0A368XCD3_9BURK</name>
<proteinExistence type="predicted"/>
<organism evidence="6 7">
    <name type="scientific">Pseudorhodoferax soli</name>
    <dbReference type="NCBI Taxonomy" id="545864"/>
    <lineage>
        <taxon>Bacteria</taxon>
        <taxon>Pseudomonadati</taxon>
        <taxon>Pseudomonadota</taxon>
        <taxon>Betaproteobacteria</taxon>
        <taxon>Burkholderiales</taxon>
        <taxon>Comamonadaceae</taxon>
    </lineage>
</organism>